<name>A0A9W9EXR3_9EURO</name>
<keyword evidence="2" id="KW-1185">Reference proteome</keyword>
<reference evidence="1" key="1">
    <citation type="submission" date="2022-11" db="EMBL/GenBank/DDBJ databases">
        <authorList>
            <person name="Petersen C."/>
        </authorList>
    </citation>
    <scope>NUCLEOTIDE SEQUENCE</scope>
    <source>
        <strain evidence="1">IBT 30761</strain>
    </source>
</reference>
<proteinExistence type="predicted"/>
<dbReference type="AlphaFoldDB" id="A0A9W9EXR3"/>
<dbReference type="RefSeq" id="XP_056471798.1">
    <property type="nucleotide sequence ID" value="XM_056620992.1"/>
</dbReference>
<dbReference type="EMBL" id="JAPQKI010000009">
    <property type="protein sequence ID" value="KAJ5089816.1"/>
    <property type="molecule type" value="Genomic_DNA"/>
</dbReference>
<reference evidence="1" key="2">
    <citation type="journal article" date="2023" name="IMA Fungus">
        <title>Comparative genomic study of the Penicillium genus elucidates a diverse pangenome and 15 lateral gene transfer events.</title>
        <authorList>
            <person name="Petersen C."/>
            <person name="Sorensen T."/>
            <person name="Nielsen M.R."/>
            <person name="Sondergaard T.E."/>
            <person name="Sorensen J.L."/>
            <person name="Fitzpatrick D.A."/>
            <person name="Frisvad J.C."/>
            <person name="Nielsen K.L."/>
        </authorList>
    </citation>
    <scope>NUCLEOTIDE SEQUENCE</scope>
    <source>
        <strain evidence="1">IBT 30761</strain>
    </source>
</reference>
<dbReference type="OrthoDB" id="5431211at2759"/>
<dbReference type="Proteomes" id="UP001149074">
    <property type="component" value="Unassembled WGS sequence"/>
</dbReference>
<protein>
    <submittedName>
        <fullName evidence="1">Uncharacterized protein</fullName>
    </submittedName>
</protein>
<accession>A0A9W9EXR3</accession>
<gene>
    <name evidence="1" type="ORF">N7532_008500</name>
</gene>
<organism evidence="1 2">
    <name type="scientific">Penicillium argentinense</name>
    <dbReference type="NCBI Taxonomy" id="1131581"/>
    <lineage>
        <taxon>Eukaryota</taxon>
        <taxon>Fungi</taxon>
        <taxon>Dikarya</taxon>
        <taxon>Ascomycota</taxon>
        <taxon>Pezizomycotina</taxon>
        <taxon>Eurotiomycetes</taxon>
        <taxon>Eurotiomycetidae</taxon>
        <taxon>Eurotiales</taxon>
        <taxon>Aspergillaceae</taxon>
        <taxon>Penicillium</taxon>
    </lineage>
</organism>
<comment type="caution">
    <text evidence="1">The sequence shown here is derived from an EMBL/GenBank/DDBJ whole genome shotgun (WGS) entry which is preliminary data.</text>
</comment>
<dbReference type="GeneID" id="81359971"/>
<evidence type="ECO:0000313" key="2">
    <source>
        <dbReference type="Proteomes" id="UP001149074"/>
    </source>
</evidence>
<sequence length="216" mass="24448">MEDQMKNVKDMIVTEAGQLFEHASEQLQDSTVLDQFEAHFIPRFISLTQLAFRVYQATNSLAHQQLRHTFDLIFVCVETLIGGYFNSGLLEPKFRSRGLVAPLRRVMKALDSGQLIAHGTTQRKRGPEVFADIPPVVKGWSQGEIQVLRDAYIQYFDDGKCHPFAFTSVKLLFLSNLTACAADPVLMIAKRQGHKLPRRSMRDIKGMLKEIGLLVD</sequence>
<evidence type="ECO:0000313" key="1">
    <source>
        <dbReference type="EMBL" id="KAJ5089816.1"/>
    </source>
</evidence>